<dbReference type="Proteomes" id="UP000316125">
    <property type="component" value="Chromosome"/>
</dbReference>
<feature type="transmembrane region" description="Helical" evidence="1">
    <location>
        <begin position="144"/>
        <end position="166"/>
    </location>
</feature>
<evidence type="ECO:0000313" key="3">
    <source>
        <dbReference type="Proteomes" id="UP000316125"/>
    </source>
</evidence>
<keyword evidence="1" id="KW-1133">Transmembrane helix</keyword>
<accession>A0A4Y5YLB1</accession>
<proteinExistence type="predicted"/>
<protein>
    <submittedName>
        <fullName evidence="2">Uncharacterized protein</fullName>
    </submittedName>
</protein>
<dbReference type="OrthoDB" id="2004788at2"/>
<gene>
    <name evidence="2" type="ORF">FIV50_00315</name>
</gene>
<organism evidence="2 3">
    <name type="scientific">Microbacterium foliorum</name>
    <dbReference type="NCBI Taxonomy" id="104336"/>
    <lineage>
        <taxon>Bacteria</taxon>
        <taxon>Bacillati</taxon>
        <taxon>Actinomycetota</taxon>
        <taxon>Actinomycetes</taxon>
        <taxon>Micrococcales</taxon>
        <taxon>Microbacteriaceae</taxon>
        <taxon>Microbacterium</taxon>
    </lineage>
</organism>
<name>A0A4Y5YLB1_9MICO</name>
<reference evidence="2 3" key="1">
    <citation type="submission" date="2019-06" db="EMBL/GenBank/DDBJ databases">
        <title>Complete genome of Microbacterium foliorum M2.</title>
        <authorList>
            <person name="Cao G."/>
        </authorList>
    </citation>
    <scope>NUCLEOTIDE SEQUENCE [LARGE SCALE GENOMIC DNA]</scope>
    <source>
        <strain evidence="2 3">M2</strain>
    </source>
</reference>
<keyword evidence="1" id="KW-0812">Transmembrane</keyword>
<evidence type="ECO:0000313" key="2">
    <source>
        <dbReference type="EMBL" id="QDE33388.1"/>
    </source>
</evidence>
<keyword evidence="1" id="KW-0472">Membrane</keyword>
<sequence>MPYLSSSNNPWIEDAVEGISVQNIYVDPDVSGGAALTDALASVVPGDGSIAVVVLSANAATDTPYNTYILEQLTAGASQQTVIVAIGDDLQAASAAIGDDALRIANENESSGGSLQDQLVETVTEISAEAPTSPGGDSEVAGPVIPLVIGGVVLVAAAVTAIGLIARRRRRTPVVSTDPVPPGIRLRVNRLRELRADYAAVPGSPVAAETAAGIDALASHVEQLFTRLDARAGEDQSVLAEAEYSDKLARLVAALDRDYLLDLLTRPDLWDAPDERIAEVREALSAVSTQIVDNIKQVNARKGLLFQVSLDSLIGRSELRDWERQFKQSSGE</sequence>
<evidence type="ECO:0000256" key="1">
    <source>
        <dbReference type="SAM" id="Phobius"/>
    </source>
</evidence>
<dbReference type="EMBL" id="CP041040">
    <property type="protein sequence ID" value="QDE33388.1"/>
    <property type="molecule type" value="Genomic_DNA"/>
</dbReference>
<dbReference type="RefSeq" id="WP_140035687.1">
    <property type="nucleotide sequence ID" value="NZ_CP041040.1"/>
</dbReference>
<dbReference type="AlphaFoldDB" id="A0A4Y5YLB1"/>